<dbReference type="EMBL" id="BGZK01001198">
    <property type="protein sequence ID" value="GBP74205.1"/>
    <property type="molecule type" value="Genomic_DNA"/>
</dbReference>
<keyword evidence="2" id="KW-1185">Reference proteome</keyword>
<evidence type="ECO:0000313" key="1">
    <source>
        <dbReference type="EMBL" id="GBP74205.1"/>
    </source>
</evidence>
<accession>A0A4C1YIP9</accession>
<dbReference type="AlphaFoldDB" id="A0A4C1YIP9"/>
<reference evidence="1 2" key="1">
    <citation type="journal article" date="2019" name="Commun. Biol.">
        <title>The bagworm genome reveals a unique fibroin gene that provides high tensile strength.</title>
        <authorList>
            <person name="Kono N."/>
            <person name="Nakamura H."/>
            <person name="Ohtoshi R."/>
            <person name="Tomita M."/>
            <person name="Numata K."/>
            <person name="Arakawa K."/>
        </authorList>
    </citation>
    <scope>NUCLEOTIDE SEQUENCE [LARGE SCALE GENOMIC DNA]</scope>
</reference>
<evidence type="ECO:0000313" key="2">
    <source>
        <dbReference type="Proteomes" id="UP000299102"/>
    </source>
</evidence>
<sequence length="79" mass="8776">MCGEGRVACRPALSAGFNSKAEAVSYPTKTESQTHPALLRSKTGYLKFQEIKRHWVTGLSGRNRISNEGRNGLLERKVE</sequence>
<proteinExistence type="predicted"/>
<gene>
    <name evidence="1" type="ORF">EVAR_48255_1</name>
</gene>
<organism evidence="1 2">
    <name type="scientific">Eumeta variegata</name>
    <name type="common">Bagworm moth</name>
    <name type="synonym">Eumeta japonica</name>
    <dbReference type="NCBI Taxonomy" id="151549"/>
    <lineage>
        <taxon>Eukaryota</taxon>
        <taxon>Metazoa</taxon>
        <taxon>Ecdysozoa</taxon>
        <taxon>Arthropoda</taxon>
        <taxon>Hexapoda</taxon>
        <taxon>Insecta</taxon>
        <taxon>Pterygota</taxon>
        <taxon>Neoptera</taxon>
        <taxon>Endopterygota</taxon>
        <taxon>Lepidoptera</taxon>
        <taxon>Glossata</taxon>
        <taxon>Ditrysia</taxon>
        <taxon>Tineoidea</taxon>
        <taxon>Psychidae</taxon>
        <taxon>Oiketicinae</taxon>
        <taxon>Eumeta</taxon>
    </lineage>
</organism>
<name>A0A4C1YIP9_EUMVA</name>
<dbReference type="Proteomes" id="UP000299102">
    <property type="component" value="Unassembled WGS sequence"/>
</dbReference>
<protein>
    <submittedName>
        <fullName evidence="1">Uncharacterized protein</fullName>
    </submittedName>
</protein>
<comment type="caution">
    <text evidence="1">The sequence shown here is derived from an EMBL/GenBank/DDBJ whole genome shotgun (WGS) entry which is preliminary data.</text>
</comment>